<feature type="disulfide bond" evidence="1">
    <location>
        <begin position="162"/>
        <end position="181"/>
    </location>
</feature>
<sequence>MFKIAVAFFLLLFAFNEISAVKFTIVNNCKGPIFPGIQGSTIPEGGGFKLEEGKSHDIHVPDKWQAGRIWTRTWCDEKNFNCGTGFCGNKLQCGGAGGRPPASLAEFTLYGSGNQDYYDVSLVDGYNVQVRIEPIPGTFHSNGGHMECKTVGKCNAELLDHCPDELKLIDPLFGSGKVVGCYSACTKFNTDYYCCRGAYGTSKTCNSSKWPKNYPKIFKNICPQDYSYAYDDTSSTFTCRGKGRLSPDYKITFC</sequence>
<feature type="disulfide bond" evidence="1">
    <location>
        <begin position="154"/>
        <end position="222"/>
    </location>
</feature>
<organism evidence="3 4">
    <name type="scientific">Panagrolaimus davidi</name>
    <dbReference type="NCBI Taxonomy" id="227884"/>
    <lineage>
        <taxon>Eukaryota</taxon>
        <taxon>Metazoa</taxon>
        <taxon>Ecdysozoa</taxon>
        <taxon>Nematoda</taxon>
        <taxon>Chromadorea</taxon>
        <taxon>Rhabditida</taxon>
        <taxon>Tylenchina</taxon>
        <taxon>Panagrolaimomorpha</taxon>
        <taxon>Panagrolaimoidea</taxon>
        <taxon>Panagrolaimidae</taxon>
        <taxon>Panagrolaimus</taxon>
    </lineage>
</organism>
<dbReference type="InterPro" id="IPR001938">
    <property type="entry name" value="Thaumatin"/>
</dbReference>
<reference evidence="4" key="1">
    <citation type="submission" date="2022-11" db="UniProtKB">
        <authorList>
            <consortium name="WormBaseParasite"/>
        </authorList>
    </citation>
    <scope>IDENTIFICATION</scope>
</reference>
<dbReference type="FunFam" id="2.60.110.10:FF:000004">
    <property type="entry name" value="THAUMATIN-LIKE PROTEIN 1"/>
    <property type="match status" value="1"/>
</dbReference>
<protein>
    <submittedName>
        <fullName evidence="4">Thaumatin-like protein</fullName>
    </submittedName>
</protein>
<dbReference type="InterPro" id="IPR037176">
    <property type="entry name" value="Osmotin/thaumatin-like_sf"/>
</dbReference>
<evidence type="ECO:0000313" key="4">
    <source>
        <dbReference type="WBParaSite" id="PDA_v2.g27906.t1"/>
    </source>
</evidence>
<evidence type="ECO:0000256" key="1">
    <source>
        <dbReference type="PIRSR" id="PIRSR002703-1"/>
    </source>
</evidence>
<feature type="signal peptide" evidence="2">
    <location>
        <begin position="1"/>
        <end position="20"/>
    </location>
</feature>
<accession>A0A914Q8M5</accession>
<proteinExistence type="predicted"/>
<dbReference type="AlphaFoldDB" id="A0A914Q8M5"/>
<dbReference type="Pfam" id="PF00314">
    <property type="entry name" value="Thaumatin"/>
    <property type="match status" value="1"/>
</dbReference>
<dbReference type="SMART" id="SM00205">
    <property type="entry name" value="THN"/>
    <property type="match status" value="1"/>
</dbReference>
<dbReference type="SUPFAM" id="SSF49870">
    <property type="entry name" value="Osmotin, thaumatin-like protein"/>
    <property type="match status" value="1"/>
</dbReference>
<feature type="disulfide bond" evidence="1">
    <location>
        <begin position="148"/>
        <end position="239"/>
    </location>
</feature>
<dbReference type="PANTHER" id="PTHR31013:SF12">
    <property type="entry name" value="PATHOGENESIS-RELATED PROTEIN 5-LIKE"/>
    <property type="match status" value="1"/>
</dbReference>
<dbReference type="PRINTS" id="PR00347">
    <property type="entry name" value="THAUMATIN"/>
</dbReference>
<feature type="disulfide bond" evidence="1">
    <location>
        <begin position="29"/>
        <end position="254"/>
    </location>
</feature>
<feature type="disulfide bond" evidence="1">
    <location>
        <begin position="87"/>
        <end position="93"/>
    </location>
</feature>
<feature type="disulfide bond" evidence="1">
    <location>
        <begin position="75"/>
        <end position="82"/>
    </location>
</feature>
<evidence type="ECO:0000313" key="3">
    <source>
        <dbReference type="Proteomes" id="UP000887578"/>
    </source>
</evidence>
<feature type="chain" id="PRO_5037273141" evidence="2">
    <location>
        <begin position="21"/>
        <end position="254"/>
    </location>
</feature>
<dbReference type="PANTHER" id="PTHR31013">
    <property type="entry name" value="THAUMATIN FAMILY PROTEIN-RELATED"/>
    <property type="match status" value="1"/>
</dbReference>
<keyword evidence="2" id="KW-0732">Signal</keyword>
<feature type="disulfide bond" evidence="1">
    <location>
        <begin position="195"/>
        <end position="205"/>
    </location>
</feature>
<keyword evidence="1" id="KW-1015">Disulfide bond</keyword>
<dbReference type="Gene3D" id="2.60.110.10">
    <property type="entry name" value="Thaumatin"/>
    <property type="match status" value="1"/>
</dbReference>
<dbReference type="PROSITE" id="PS51367">
    <property type="entry name" value="THAUMATIN_2"/>
    <property type="match status" value="1"/>
</dbReference>
<keyword evidence="3" id="KW-1185">Reference proteome</keyword>
<dbReference type="PIRSF" id="PIRSF002703">
    <property type="entry name" value="Thaumatin"/>
    <property type="match status" value="1"/>
</dbReference>
<dbReference type="CDD" id="cd09218">
    <property type="entry name" value="TLP-PA"/>
    <property type="match status" value="1"/>
</dbReference>
<dbReference type="Proteomes" id="UP000887578">
    <property type="component" value="Unplaced"/>
</dbReference>
<dbReference type="WBParaSite" id="PDA_v2.g27906.t1">
    <property type="protein sequence ID" value="PDA_v2.g27906.t1"/>
    <property type="gene ID" value="PDA_v2.g27906"/>
</dbReference>
<feature type="disulfide bond" evidence="1">
    <location>
        <begin position="185"/>
        <end position="194"/>
    </location>
</feature>
<name>A0A914Q8M5_9BILA</name>
<evidence type="ECO:0000256" key="2">
    <source>
        <dbReference type="SAM" id="SignalP"/>
    </source>
</evidence>